<evidence type="ECO:0000313" key="1">
    <source>
        <dbReference type="EMBL" id="MED6269075.1"/>
    </source>
</evidence>
<organism evidence="1 2">
    <name type="scientific">Characodon lateralis</name>
    <dbReference type="NCBI Taxonomy" id="208331"/>
    <lineage>
        <taxon>Eukaryota</taxon>
        <taxon>Metazoa</taxon>
        <taxon>Chordata</taxon>
        <taxon>Craniata</taxon>
        <taxon>Vertebrata</taxon>
        <taxon>Euteleostomi</taxon>
        <taxon>Actinopterygii</taxon>
        <taxon>Neopterygii</taxon>
        <taxon>Teleostei</taxon>
        <taxon>Neoteleostei</taxon>
        <taxon>Acanthomorphata</taxon>
        <taxon>Ovalentaria</taxon>
        <taxon>Atherinomorphae</taxon>
        <taxon>Cyprinodontiformes</taxon>
        <taxon>Goodeidae</taxon>
        <taxon>Characodon</taxon>
    </lineage>
</organism>
<reference evidence="1 2" key="1">
    <citation type="submission" date="2021-06" db="EMBL/GenBank/DDBJ databases">
        <authorList>
            <person name="Palmer J.M."/>
        </authorList>
    </citation>
    <scope>NUCLEOTIDE SEQUENCE [LARGE SCALE GENOMIC DNA]</scope>
    <source>
        <strain evidence="1 2">CL_MEX2019</strain>
        <tissue evidence="1">Muscle</tissue>
    </source>
</reference>
<accession>A0ABU7D3K7</accession>
<name>A0ABU7D3K7_9TELE</name>
<protein>
    <submittedName>
        <fullName evidence="1">Uncharacterized protein</fullName>
    </submittedName>
</protein>
<dbReference type="EMBL" id="JAHUTJ010012295">
    <property type="protein sequence ID" value="MED6269075.1"/>
    <property type="molecule type" value="Genomic_DNA"/>
</dbReference>
<dbReference type="Proteomes" id="UP001352852">
    <property type="component" value="Unassembled WGS sequence"/>
</dbReference>
<gene>
    <name evidence="1" type="ORF">CHARACLAT_029286</name>
</gene>
<comment type="caution">
    <text evidence="1">The sequence shown here is derived from an EMBL/GenBank/DDBJ whole genome shotgun (WGS) entry which is preliminary data.</text>
</comment>
<proteinExistence type="predicted"/>
<sequence length="75" mass="8881">MGAWLEISRDRKGLRFKVLLCWVGFSDFTSKPTCLQRAQKHRYDDIGTQDVFLNEWLHHTDCRVCPVQSRVELWG</sequence>
<keyword evidence="2" id="KW-1185">Reference proteome</keyword>
<evidence type="ECO:0000313" key="2">
    <source>
        <dbReference type="Proteomes" id="UP001352852"/>
    </source>
</evidence>